<dbReference type="Proteomes" id="UP000028653">
    <property type="component" value="Unassembled WGS sequence"/>
</dbReference>
<feature type="transmembrane region" description="Helical" evidence="13">
    <location>
        <begin position="345"/>
        <end position="369"/>
    </location>
</feature>
<dbReference type="GO" id="GO:0005886">
    <property type="term" value="C:plasma membrane"/>
    <property type="evidence" value="ECO:0007669"/>
    <property type="project" value="UniProtKB-SubCell"/>
</dbReference>
<dbReference type="AlphaFoldDB" id="A0A085GD15"/>
<reference evidence="14 15" key="1">
    <citation type="submission" date="2014-05" db="EMBL/GenBank/DDBJ databases">
        <title>ATOL: Assembling a taxonomically balanced genome-scale reconstruction of the evolutionary history of the Enterobacteriaceae.</title>
        <authorList>
            <person name="Plunkett G.III."/>
            <person name="Neeno-Eckwall E.C."/>
            <person name="Glasner J.D."/>
            <person name="Perna N.T."/>
        </authorList>
    </citation>
    <scope>NUCLEOTIDE SEQUENCE [LARGE SCALE GENOMIC DNA]</scope>
    <source>
        <strain evidence="14 15">ATCC 33320</strain>
    </source>
</reference>
<keyword evidence="7 13" id="KW-1133">Transmembrane helix</keyword>
<feature type="transmembrane region" description="Helical" evidence="13">
    <location>
        <begin position="381"/>
        <end position="398"/>
    </location>
</feature>
<organism evidence="14 15">
    <name type="scientific">Buttiauxella agrestis ATCC 33320</name>
    <dbReference type="NCBI Taxonomy" id="1006004"/>
    <lineage>
        <taxon>Bacteria</taxon>
        <taxon>Pseudomonadati</taxon>
        <taxon>Pseudomonadota</taxon>
        <taxon>Gammaproteobacteria</taxon>
        <taxon>Enterobacterales</taxon>
        <taxon>Enterobacteriaceae</taxon>
        <taxon>Buttiauxella</taxon>
    </lineage>
</organism>
<dbReference type="eggNOG" id="COG2704">
    <property type="taxonomic scope" value="Bacteria"/>
</dbReference>
<comment type="similarity">
    <text evidence="2 12">Belongs to the DcuA/DcuB transporter (TC 2.A.13.1) family.</text>
</comment>
<evidence type="ECO:0000313" key="15">
    <source>
        <dbReference type="Proteomes" id="UP000028653"/>
    </source>
</evidence>
<dbReference type="GO" id="GO:0015556">
    <property type="term" value="F:C4-dicarboxylate transmembrane transporter activity"/>
    <property type="evidence" value="ECO:0007669"/>
    <property type="project" value="InterPro"/>
</dbReference>
<feature type="transmembrane region" description="Helical" evidence="13">
    <location>
        <begin position="274"/>
        <end position="291"/>
    </location>
</feature>
<comment type="catalytic activity">
    <reaction evidence="10">
        <text>(S)-malate(in) + succinate(out) = (S)-malate(out) + succinate(in)</text>
        <dbReference type="Rhea" id="RHEA:29327"/>
        <dbReference type="ChEBI" id="CHEBI:15589"/>
        <dbReference type="ChEBI" id="CHEBI:30031"/>
    </reaction>
    <physiologicalReaction direction="right-to-left" evidence="10">
        <dbReference type="Rhea" id="RHEA:29329"/>
    </physiologicalReaction>
</comment>
<evidence type="ECO:0000256" key="7">
    <source>
        <dbReference type="ARBA" id="ARBA00022989"/>
    </source>
</evidence>
<evidence type="ECO:0000256" key="8">
    <source>
        <dbReference type="ARBA" id="ARBA00023136"/>
    </source>
</evidence>
<evidence type="ECO:0000256" key="13">
    <source>
        <dbReference type="SAM" id="Phobius"/>
    </source>
</evidence>
<keyword evidence="5 12" id="KW-0997">Cell inner membrane</keyword>
<keyword evidence="15" id="KW-1185">Reference proteome</keyword>
<dbReference type="NCBIfam" id="NF006927">
    <property type="entry name" value="PRK09412.1"/>
    <property type="match status" value="1"/>
</dbReference>
<dbReference type="InterPro" id="IPR004668">
    <property type="entry name" value="Anaer_Dcu_memb_transpt"/>
</dbReference>
<evidence type="ECO:0000256" key="3">
    <source>
        <dbReference type="ARBA" id="ARBA00022448"/>
    </source>
</evidence>
<comment type="caution">
    <text evidence="14">The sequence shown here is derived from an EMBL/GenBank/DDBJ whole genome shotgun (WGS) entry which is preliminary data.</text>
</comment>
<proteinExistence type="inferred from homology"/>
<dbReference type="OrthoDB" id="9770910at2"/>
<dbReference type="PANTHER" id="PTHR36106">
    <property type="entry name" value="ANAEROBIC C4-DICARBOXYLATE TRANSPORTER DCUB"/>
    <property type="match status" value="1"/>
</dbReference>
<evidence type="ECO:0000256" key="9">
    <source>
        <dbReference type="ARBA" id="ARBA00034237"/>
    </source>
</evidence>
<dbReference type="NCBIfam" id="TIGR00770">
    <property type="entry name" value="Dcu"/>
    <property type="match status" value="1"/>
</dbReference>
<feature type="transmembrane region" description="Helical" evidence="13">
    <location>
        <begin position="170"/>
        <end position="193"/>
    </location>
</feature>
<evidence type="ECO:0000256" key="5">
    <source>
        <dbReference type="ARBA" id="ARBA00022519"/>
    </source>
</evidence>
<evidence type="ECO:0000256" key="4">
    <source>
        <dbReference type="ARBA" id="ARBA00022475"/>
    </source>
</evidence>
<dbReference type="PIRSF" id="PIRSF004539">
    <property type="entry name" value="C4-dicrbxl_trns"/>
    <property type="match status" value="1"/>
</dbReference>
<keyword evidence="3 12" id="KW-0813">Transport</keyword>
<protein>
    <recommendedName>
        <fullName evidence="12">C4-dicarboxylate transporter</fullName>
    </recommendedName>
</protein>
<feature type="transmembrane region" description="Helical" evidence="13">
    <location>
        <begin position="6"/>
        <end position="39"/>
    </location>
</feature>
<dbReference type="NCBIfam" id="NF009136">
    <property type="entry name" value="PRK12489.1"/>
    <property type="match status" value="1"/>
</dbReference>
<evidence type="ECO:0000256" key="11">
    <source>
        <dbReference type="ARBA" id="ARBA00034287"/>
    </source>
</evidence>
<dbReference type="STRING" id="1006004.GBAG_2395"/>
<evidence type="ECO:0000256" key="6">
    <source>
        <dbReference type="ARBA" id="ARBA00022692"/>
    </source>
</evidence>
<keyword evidence="4 12" id="KW-1003">Cell membrane</keyword>
<comment type="catalytic activity">
    <reaction evidence="11">
        <text>fumarate(in) + succinate(out) = fumarate(out) + succinate(in)</text>
        <dbReference type="Rhea" id="RHEA:29323"/>
        <dbReference type="ChEBI" id="CHEBI:29806"/>
        <dbReference type="ChEBI" id="CHEBI:30031"/>
    </reaction>
    <physiologicalReaction direction="right-to-left" evidence="11">
        <dbReference type="Rhea" id="RHEA:29325"/>
    </physiologicalReaction>
</comment>
<comment type="subcellular location">
    <subcellularLocation>
        <location evidence="1 12">Cell inner membrane</location>
        <topology evidence="1 12">Multi-pass membrane protein</topology>
    </subcellularLocation>
</comment>
<dbReference type="EMBL" id="JMPI01000030">
    <property type="protein sequence ID" value="KFC81610.1"/>
    <property type="molecule type" value="Genomic_DNA"/>
</dbReference>
<feature type="transmembrane region" description="Helical" evidence="13">
    <location>
        <begin position="234"/>
        <end position="254"/>
    </location>
</feature>
<gene>
    <name evidence="14" type="primary">dcuB</name>
    <name evidence="14" type="ORF">GBAG_2395</name>
</gene>
<feature type="transmembrane region" description="Helical" evidence="13">
    <location>
        <begin position="303"/>
        <end position="325"/>
    </location>
</feature>
<evidence type="ECO:0000256" key="10">
    <source>
        <dbReference type="ARBA" id="ARBA00034284"/>
    </source>
</evidence>
<comment type="catalytic activity">
    <reaction evidence="9">
        <text>L-aspartate(in) + succinate(out) = L-aspartate(out) + succinate(in)</text>
        <dbReference type="Rhea" id="RHEA:29343"/>
        <dbReference type="ChEBI" id="CHEBI:29991"/>
        <dbReference type="ChEBI" id="CHEBI:30031"/>
    </reaction>
    <physiologicalReaction direction="right-to-left" evidence="9">
        <dbReference type="Rhea" id="RHEA:29345"/>
    </physiologicalReaction>
</comment>
<dbReference type="PANTHER" id="PTHR36106:SF3">
    <property type="entry name" value="ANAEROBIC C4-DICARBOXYLATE TRANSPORTER DCUB"/>
    <property type="match status" value="1"/>
</dbReference>
<dbReference type="Pfam" id="PF03605">
    <property type="entry name" value="DcuA_DcuB"/>
    <property type="match status" value="1"/>
</dbReference>
<name>A0A085GD15_9ENTR</name>
<evidence type="ECO:0000256" key="12">
    <source>
        <dbReference type="PIRNR" id="PIRNR004539"/>
    </source>
</evidence>
<feature type="transmembrane region" description="Helical" evidence="13">
    <location>
        <begin position="418"/>
        <end position="443"/>
    </location>
</feature>
<evidence type="ECO:0000313" key="14">
    <source>
        <dbReference type="EMBL" id="KFC81610.1"/>
    </source>
</evidence>
<accession>A0A085GD15</accession>
<keyword evidence="8 12" id="KW-0472">Membrane</keyword>
<comment type="function">
    <text evidence="12">Responsible for the transport of C4-dicarboxylates.</text>
</comment>
<feature type="transmembrane region" description="Helical" evidence="13">
    <location>
        <begin position="133"/>
        <end position="158"/>
    </location>
</feature>
<evidence type="ECO:0000256" key="1">
    <source>
        <dbReference type="ARBA" id="ARBA00004429"/>
    </source>
</evidence>
<dbReference type="RefSeq" id="WP_034496124.1">
    <property type="nucleotide sequence ID" value="NZ_JMPI01000030.1"/>
</dbReference>
<evidence type="ECO:0000256" key="2">
    <source>
        <dbReference type="ARBA" id="ARBA00006413"/>
    </source>
</evidence>
<sequence length="447" mass="48271">MITIEFIVIILCLLVGTRFGGMGLGLISGIGLFILTFIFGLEPGKPPVDVMLTILAVIGCAATLQTAGGLNVMMQFAERLLRKHPQHITLLAPFTTWMLTFLCGTGHVVYTMFPIIADIALKKGIRPERPMAVASIASQMAITASPVSVAVVSLISILAANHGIGRAWGILDILCISVPASLFGVLIAALWSLRRGKDLKDDKEFQEKLKDPKQREFIYGSSETLMNQVFPKQAYWSTWIFFAGILVVVLLGAIPALRPAFDIKGALKPLSMNLVIQMMMLIAGAVMLMVCKVNASAISNGAVFKAGMVAIFSVFGVAWMSDTFFQAHLEELKMALEGVVKSHPWTYAIVLFLVSKLVNSQAAALTAVAPMGLMLGVEPKMLIAFFPASYGYFVLPTYPSDLACIGFDRSGTTKIGKFIINHSFILPGLIGVSCACAASYLLVMTFF</sequence>
<keyword evidence="6 13" id="KW-0812">Transmembrane</keyword>
<feature type="transmembrane region" description="Helical" evidence="13">
    <location>
        <begin position="97"/>
        <end position="121"/>
    </location>
</feature>
<feature type="transmembrane region" description="Helical" evidence="13">
    <location>
        <begin position="51"/>
        <end position="77"/>
    </location>
</feature>